<keyword evidence="5" id="KW-0119">Carbohydrate metabolism</keyword>
<proteinExistence type="inferred from homology"/>
<dbReference type="AlphaFoldDB" id="A0A3S8SDJ6"/>
<evidence type="ECO:0000313" key="7">
    <source>
        <dbReference type="Proteomes" id="UP000267945"/>
    </source>
</evidence>
<dbReference type="InterPro" id="IPR008928">
    <property type="entry name" value="6-hairpin_glycosidase_sf"/>
</dbReference>
<keyword evidence="5" id="KW-0624">Polysaccharide degradation</keyword>
<comment type="similarity">
    <text evidence="1 5">Belongs to the glycosyl hydrolase 8 (cellulase D) family.</text>
</comment>
<dbReference type="InterPro" id="IPR012341">
    <property type="entry name" value="6hp_glycosidase-like_sf"/>
</dbReference>
<dbReference type="PRINTS" id="PR00735">
    <property type="entry name" value="GLHYDRLASE8"/>
</dbReference>
<dbReference type="Gene3D" id="1.50.10.10">
    <property type="match status" value="1"/>
</dbReference>
<evidence type="ECO:0000256" key="3">
    <source>
        <dbReference type="ARBA" id="ARBA00022801"/>
    </source>
</evidence>
<dbReference type="GeneID" id="99757778"/>
<dbReference type="EMBL" id="CP019581">
    <property type="protein sequence ID" value="AZK91867.1"/>
    <property type="molecule type" value="Genomic_DNA"/>
</dbReference>
<evidence type="ECO:0000313" key="6">
    <source>
        <dbReference type="EMBL" id="AZK91867.1"/>
    </source>
</evidence>
<protein>
    <recommendedName>
        <fullName evidence="5">Glucanase</fullName>
        <ecNumber evidence="5">3.2.1.-</ecNumber>
    </recommendedName>
</protein>
<dbReference type="Proteomes" id="UP000267945">
    <property type="component" value="Chromosome"/>
</dbReference>
<dbReference type="EC" id="3.2.1.-" evidence="5"/>
<dbReference type="PROSITE" id="PS00812">
    <property type="entry name" value="GLYCOSYL_HYDROL_F8"/>
    <property type="match status" value="1"/>
</dbReference>
<name>A0A3S8SDJ6_LACHE</name>
<keyword evidence="4 5" id="KW-0326">Glycosidase</keyword>
<keyword evidence="3 5" id="KW-0378">Hydrolase</keyword>
<gene>
    <name evidence="6" type="ORF">LH5_01636</name>
</gene>
<evidence type="ECO:0000256" key="1">
    <source>
        <dbReference type="ARBA" id="ARBA00009209"/>
    </source>
</evidence>
<dbReference type="RefSeq" id="WP_014918081.1">
    <property type="nucleotide sequence ID" value="NZ_CP019581.1"/>
</dbReference>
<reference evidence="6 7" key="1">
    <citation type="submission" date="2017-02" db="EMBL/GenBank/DDBJ databases">
        <title>Complete genome sequence of Lactobacillus helveticus.</title>
        <authorList>
            <person name="Kim J.F."/>
            <person name="Chung Y."/>
            <person name="Kwak M."/>
        </authorList>
    </citation>
    <scope>NUCLEOTIDE SEQUENCE [LARGE SCALE GENOMIC DNA]</scope>
    <source>
        <strain evidence="6 7">LH5</strain>
    </source>
</reference>
<organism evidence="6 7">
    <name type="scientific">Lactobacillus helveticus</name>
    <name type="common">Lactobacillus suntoryeus</name>
    <dbReference type="NCBI Taxonomy" id="1587"/>
    <lineage>
        <taxon>Bacteria</taxon>
        <taxon>Bacillati</taxon>
        <taxon>Bacillota</taxon>
        <taxon>Bacilli</taxon>
        <taxon>Lactobacillales</taxon>
        <taxon>Lactobacillaceae</taxon>
        <taxon>Lactobacillus</taxon>
    </lineage>
</organism>
<accession>A0A3S8SDJ6</accession>
<dbReference type="SUPFAM" id="SSF48208">
    <property type="entry name" value="Six-hairpin glycosidases"/>
    <property type="match status" value="1"/>
</dbReference>
<dbReference type="Pfam" id="PF01270">
    <property type="entry name" value="Glyco_hydro_8"/>
    <property type="match status" value="1"/>
</dbReference>
<evidence type="ECO:0000256" key="4">
    <source>
        <dbReference type="ARBA" id="ARBA00023295"/>
    </source>
</evidence>
<keyword evidence="2" id="KW-0732">Signal</keyword>
<dbReference type="GO" id="GO:0000272">
    <property type="term" value="P:polysaccharide catabolic process"/>
    <property type="evidence" value="ECO:0007669"/>
    <property type="project" value="UniProtKB-KW"/>
</dbReference>
<sequence length="374" mass="43288">MKRLKLLPWAFIGIITIFAAIMAYVRFDNSRQLRHRFYLQWRRDYVVKYKNDESFINTTPRTHKTMALSEGQGYGMYINVLAAKNGWGKENDFERLNNFYLAHRERIAGATTDLMSWRMIKKQGKWKVDKNSATDGDLFIAEALLKASKIWYNDQYTDEAHALINDILRYEYNPQTNTLTVGNWANSKSKFYNLMRTSDVMPEFFDDFYQETGDRRWLLIKKTMLKRLNQLSHQHKSGLVPDFAWVSKSNAKPVKANAVATKYDGDFSANACRVPMMLAQSNDPLAKNTLKRMMKFFSKQSTLTAGFTLEGKPLNKYQSASFSAPIFNAVSFNSNQGFDNLFMSQQYIFARPLPAKNYYDAALTTMTALEVEKI</sequence>
<evidence type="ECO:0000256" key="5">
    <source>
        <dbReference type="RuleBase" id="RU361167"/>
    </source>
</evidence>
<evidence type="ECO:0000256" key="2">
    <source>
        <dbReference type="ARBA" id="ARBA00022729"/>
    </source>
</evidence>
<dbReference type="GO" id="GO:0004553">
    <property type="term" value="F:hydrolase activity, hydrolyzing O-glycosyl compounds"/>
    <property type="evidence" value="ECO:0007669"/>
    <property type="project" value="InterPro"/>
</dbReference>
<dbReference type="InterPro" id="IPR019834">
    <property type="entry name" value="Glyco_hydro_8_CS"/>
</dbReference>
<dbReference type="InterPro" id="IPR002037">
    <property type="entry name" value="Glyco_hydro_8"/>
</dbReference>